<protein>
    <submittedName>
        <fullName evidence="1">Nucleotidyltransferase substrate binding protein, HI0074</fullName>
    </submittedName>
</protein>
<dbReference type="EnsemblBacteria" id="ABD40252">
    <property type="protein sequence ID" value="ABD40252"/>
    <property type="gene ID" value="Mhun_0490"/>
</dbReference>
<dbReference type="InterPro" id="IPR010235">
    <property type="entry name" value="HepT"/>
</dbReference>
<dbReference type="KEGG" id="mhu:Mhun_0490"/>
<gene>
    <name evidence="1" type="ordered locus">Mhun_0490</name>
</gene>
<keyword evidence="2" id="KW-1185">Reference proteome</keyword>
<accession>Q2FQ11</accession>
<dbReference type="AlphaFoldDB" id="Q2FQ11"/>
<dbReference type="InParanoid" id="Q2FQ11"/>
<dbReference type="STRING" id="323259.Mhun_0490"/>
<dbReference type="Pfam" id="PF08780">
    <property type="entry name" value="NTase_sub_bind"/>
    <property type="match status" value="1"/>
</dbReference>
<dbReference type="GeneID" id="3923766"/>
<reference evidence="2" key="1">
    <citation type="journal article" date="2016" name="Stand. Genomic Sci.">
        <title>Complete genome sequence of Methanospirillum hungatei type strain JF1.</title>
        <authorList>
            <person name="Gunsalus R.P."/>
            <person name="Cook L.E."/>
            <person name="Crable B."/>
            <person name="Rohlin L."/>
            <person name="McDonald E."/>
            <person name="Mouttaki H."/>
            <person name="Sieber J.R."/>
            <person name="Poweleit N."/>
            <person name="Zhou H."/>
            <person name="Lapidus A.L."/>
            <person name="Daligault H.E."/>
            <person name="Land M."/>
            <person name="Gilna P."/>
            <person name="Ivanova N."/>
            <person name="Kyrpides N."/>
            <person name="Culley D.E."/>
            <person name="McInerney M.J."/>
        </authorList>
    </citation>
    <scope>NUCLEOTIDE SEQUENCE [LARGE SCALE GENOMIC DNA]</scope>
    <source>
        <strain evidence="2">ATCC 27890 / DSM 864 / NBRC 100397 / JF-1</strain>
    </source>
</reference>
<dbReference type="RefSeq" id="WP_011447539.1">
    <property type="nucleotide sequence ID" value="NC_007796.1"/>
</dbReference>
<name>Q2FQ11_METHJ</name>
<sequence length="138" mass="16326">MSQGIRYIQRLQNYNRALLMVQEGVQSYTSRPLSNMEKQGFIKSFEFTYELAWNLMRDYSLYQGHQEIRGSRDAIRLALSMDLISDGEIWMDMLECCYITSHTYDENTAEEIMQKIAFRYFPAMVAFQEKMNRIANEG</sequence>
<dbReference type="Gene3D" id="1.20.120.330">
    <property type="entry name" value="Nucleotidyltransferases domain 2"/>
    <property type="match status" value="1"/>
</dbReference>
<dbReference type="HOGENOM" id="CLU_118479_1_0_2"/>
<evidence type="ECO:0000313" key="1">
    <source>
        <dbReference type="EMBL" id="ABD40252.1"/>
    </source>
</evidence>
<dbReference type="eggNOG" id="arCOG06900">
    <property type="taxonomic scope" value="Archaea"/>
</dbReference>
<proteinExistence type="predicted"/>
<organism evidence="1 2">
    <name type="scientific">Methanospirillum hungatei JF-1 (strain ATCC 27890 / DSM 864 / NBRC 100397 / JF-1)</name>
    <dbReference type="NCBI Taxonomy" id="323259"/>
    <lineage>
        <taxon>Archaea</taxon>
        <taxon>Methanobacteriati</taxon>
        <taxon>Methanobacteriota</taxon>
        <taxon>Stenosarchaea group</taxon>
        <taxon>Methanomicrobia</taxon>
        <taxon>Methanomicrobiales</taxon>
        <taxon>Methanospirillaceae</taxon>
        <taxon>Methanospirillum</taxon>
    </lineage>
</organism>
<dbReference type="OrthoDB" id="115089at2157"/>
<dbReference type="EMBL" id="CP000254">
    <property type="protein sequence ID" value="ABD40252.1"/>
    <property type="molecule type" value="Genomic_DNA"/>
</dbReference>
<dbReference type="SUPFAM" id="SSF81593">
    <property type="entry name" value="Nucleotidyltransferase substrate binding subunit/domain"/>
    <property type="match status" value="1"/>
</dbReference>
<evidence type="ECO:0000313" key="2">
    <source>
        <dbReference type="Proteomes" id="UP000001941"/>
    </source>
</evidence>
<dbReference type="NCBIfam" id="TIGR01987">
    <property type="entry name" value="HI0074"/>
    <property type="match status" value="1"/>
</dbReference>
<dbReference type="Proteomes" id="UP000001941">
    <property type="component" value="Chromosome"/>
</dbReference>